<organism evidence="4 5">
    <name type="scientific">Engystomops pustulosus</name>
    <name type="common">Tungara frog</name>
    <name type="synonym">Physalaemus pustulosus</name>
    <dbReference type="NCBI Taxonomy" id="76066"/>
    <lineage>
        <taxon>Eukaryota</taxon>
        <taxon>Metazoa</taxon>
        <taxon>Chordata</taxon>
        <taxon>Craniata</taxon>
        <taxon>Vertebrata</taxon>
        <taxon>Euteleostomi</taxon>
        <taxon>Amphibia</taxon>
        <taxon>Batrachia</taxon>
        <taxon>Anura</taxon>
        <taxon>Neobatrachia</taxon>
        <taxon>Hyloidea</taxon>
        <taxon>Leptodactylidae</taxon>
        <taxon>Leiuperinae</taxon>
        <taxon>Engystomops</taxon>
    </lineage>
</organism>
<dbReference type="GO" id="GO:0008009">
    <property type="term" value="F:chemokine activity"/>
    <property type="evidence" value="ECO:0007669"/>
    <property type="project" value="InterPro"/>
</dbReference>
<dbReference type="PRINTS" id="PR00437">
    <property type="entry name" value="SMALLCYTKCXC"/>
</dbReference>
<dbReference type="InterPro" id="IPR001089">
    <property type="entry name" value="Chemokine_CXC"/>
</dbReference>
<dbReference type="SUPFAM" id="SSF54117">
    <property type="entry name" value="Interleukin 8-like chemokines"/>
    <property type="match status" value="1"/>
</dbReference>
<sequence>MRGKFLPIVFLLGLHFFIHEVAGAQLDPILPRGECRCQNTTMNTVEKNKIKKIEFIPLRPYCQKIEIVVITKTGESVCIYPETKLYKDLIHYLIKMKKLNQRKQKTQ</sequence>
<evidence type="ECO:0000313" key="4">
    <source>
        <dbReference type="EMBL" id="KAG8593542.1"/>
    </source>
</evidence>
<gene>
    <name evidence="4" type="ORF">GDO81_000867</name>
</gene>
<dbReference type="Pfam" id="PF00048">
    <property type="entry name" value="IL8"/>
    <property type="match status" value="1"/>
</dbReference>
<keyword evidence="1" id="KW-0202">Cytokine</keyword>
<evidence type="ECO:0000259" key="3">
    <source>
        <dbReference type="SMART" id="SM00199"/>
    </source>
</evidence>
<protein>
    <recommendedName>
        <fullName evidence="3">Chemokine interleukin-8-like domain-containing protein</fullName>
    </recommendedName>
</protein>
<dbReference type="Gene3D" id="2.40.50.40">
    <property type="match status" value="1"/>
</dbReference>
<dbReference type="GO" id="GO:0006955">
    <property type="term" value="P:immune response"/>
    <property type="evidence" value="ECO:0007669"/>
    <property type="project" value="InterPro"/>
</dbReference>
<proteinExistence type="predicted"/>
<dbReference type="EMBL" id="WNYA01000001">
    <property type="protein sequence ID" value="KAG8593542.1"/>
    <property type="molecule type" value="Genomic_DNA"/>
</dbReference>
<comment type="caution">
    <text evidence="4">The sequence shown here is derived from an EMBL/GenBank/DDBJ whole genome shotgun (WGS) entry which is preliminary data.</text>
</comment>
<name>A0AAV7DA63_ENGPU</name>
<dbReference type="InterPro" id="IPR001811">
    <property type="entry name" value="Chemokine_IL8-like_dom"/>
</dbReference>
<evidence type="ECO:0000313" key="5">
    <source>
        <dbReference type="Proteomes" id="UP000824782"/>
    </source>
</evidence>
<dbReference type="Proteomes" id="UP000824782">
    <property type="component" value="Unassembled WGS sequence"/>
</dbReference>
<keyword evidence="5" id="KW-1185">Reference proteome</keyword>
<evidence type="ECO:0000256" key="2">
    <source>
        <dbReference type="SAM" id="SignalP"/>
    </source>
</evidence>
<evidence type="ECO:0000256" key="1">
    <source>
        <dbReference type="ARBA" id="ARBA00022514"/>
    </source>
</evidence>
<feature type="signal peptide" evidence="2">
    <location>
        <begin position="1"/>
        <end position="23"/>
    </location>
</feature>
<reference evidence="4" key="1">
    <citation type="thesis" date="2020" institute="ProQuest LLC" country="789 East Eisenhower Parkway, Ann Arbor, MI, USA">
        <title>Comparative Genomics and Chromosome Evolution.</title>
        <authorList>
            <person name="Mudd A.B."/>
        </authorList>
    </citation>
    <scope>NUCLEOTIDE SEQUENCE</scope>
    <source>
        <strain evidence="4">237g6f4</strain>
        <tissue evidence="4">Blood</tissue>
    </source>
</reference>
<feature type="domain" description="Chemokine interleukin-8-like" evidence="3">
    <location>
        <begin position="32"/>
        <end position="93"/>
    </location>
</feature>
<feature type="chain" id="PRO_5043350103" description="Chemokine interleukin-8-like domain-containing protein" evidence="2">
    <location>
        <begin position="24"/>
        <end position="107"/>
    </location>
</feature>
<accession>A0AAV7DA63</accession>
<dbReference type="GO" id="GO:0005615">
    <property type="term" value="C:extracellular space"/>
    <property type="evidence" value="ECO:0007669"/>
    <property type="project" value="UniProtKB-KW"/>
</dbReference>
<keyword evidence="2" id="KW-0732">Signal</keyword>
<dbReference type="AlphaFoldDB" id="A0AAV7DA63"/>
<dbReference type="InterPro" id="IPR036048">
    <property type="entry name" value="Interleukin_8-like_sf"/>
</dbReference>
<dbReference type="SMART" id="SM00199">
    <property type="entry name" value="SCY"/>
    <property type="match status" value="1"/>
</dbReference>